<gene>
    <name evidence="1" type="ORF">pdam_00000185</name>
</gene>
<reference evidence="1 2" key="1">
    <citation type="journal article" date="2018" name="Sci. Rep.">
        <title>Comparative analysis of the Pocillopora damicornis genome highlights role of immune system in coral evolution.</title>
        <authorList>
            <person name="Cunning R."/>
            <person name="Bay R.A."/>
            <person name="Gillette P."/>
            <person name="Baker A.C."/>
            <person name="Traylor-Knowles N."/>
        </authorList>
    </citation>
    <scope>NUCLEOTIDE SEQUENCE [LARGE SCALE GENOMIC DNA]</scope>
    <source>
        <strain evidence="1">RSMAS</strain>
        <tissue evidence="1">Whole animal</tissue>
    </source>
</reference>
<name>A0A3M6UWT5_POCDA</name>
<proteinExistence type="predicted"/>
<dbReference type="EMBL" id="RCHS01000537">
    <property type="protein sequence ID" value="RMX58173.1"/>
    <property type="molecule type" value="Genomic_DNA"/>
</dbReference>
<accession>A0A3M6UWT5</accession>
<dbReference type="AlphaFoldDB" id="A0A3M6UWT5"/>
<organism evidence="1 2">
    <name type="scientific">Pocillopora damicornis</name>
    <name type="common">Cauliflower coral</name>
    <name type="synonym">Millepora damicornis</name>
    <dbReference type="NCBI Taxonomy" id="46731"/>
    <lineage>
        <taxon>Eukaryota</taxon>
        <taxon>Metazoa</taxon>
        <taxon>Cnidaria</taxon>
        <taxon>Anthozoa</taxon>
        <taxon>Hexacorallia</taxon>
        <taxon>Scleractinia</taxon>
        <taxon>Astrocoeniina</taxon>
        <taxon>Pocilloporidae</taxon>
        <taxon>Pocillopora</taxon>
    </lineage>
</organism>
<evidence type="ECO:0000313" key="1">
    <source>
        <dbReference type="EMBL" id="RMX58173.1"/>
    </source>
</evidence>
<sequence>MALMTEYMRTLKFNRSVMLVDKQKIQTNSSKIRTRVRVTTCRYLVPISKARSLSTLIAHTVMRDTPHNKYVGKCPSVRKR</sequence>
<keyword evidence="2" id="KW-1185">Reference proteome</keyword>
<dbReference type="Proteomes" id="UP000275408">
    <property type="component" value="Unassembled WGS sequence"/>
</dbReference>
<protein>
    <submittedName>
        <fullName evidence="1">Uncharacterized protein</fullName>
    </submittedName>
</protein>
<comment type="caution">
    <text evidence="1">The sequence shown here is derived from an EMBL/GenBank/DDBJ whole genome shotgun (WGS) entry which is preliminary data.</text>
</comment>
<evidence type="ECO:0000313" key="2">
    <source>
        <dbReference type="Proteomes" id="UP000275408"/>
    </source>
</evidence>